<proteinExistence type="predicted"/>
<dbReference type="Gene3D" id="3.60.21.10">
    <property type="match status" value="1"/>
</dbReference>
<dbReference type="InterPro" id="IPR029052">
    <property type="entry name" value="Metallo-depent_PP-like"/>
</dbReference>
<organism evidence="1">
    <name type="scientific">hydrothermal vent metagenome</name>
    <dbReference type="NCBI Taxonomy" id="652676"/>
    <lineage>
        <taxon>unclassified sequences</taxon>
        <taxon>metagenomes</taxon>
        <taxon>ecological metagenomes</taxon>
    </lineage>
</organism>
<evidence type="ECO:0000313" key="1">
    <source>
        <dbReference type="EMBL" id="VAW07093.1"/>
    </source>
</evidence>
<name>A0A3B0SSL7_9ZZZZ</name>
<dbReference type="SUPFAM" id="SSF56300">
    <property type="entry name" value="Metallo-dependent phosphatases"/>
    <property type="match status" value="1"/>
</dbReference>
<dbReference type="EMBL" id="UOEI01000505">
    <property type="protein sequence ID" value="VAW07093.1"/>
    <property type="molecule type" value="Genomic_DNA"/>
</dbReference>
<dbReference type="AlphaFoldDB" id="A0A3B0SSL7"/>
<accession>A0A3B0SSL7</accession>
<sequence>MLIVADVHAASEALARVASRGETLLILGDLVNLIDYRTGEGIVADVVGLDTVTAIATLREQNRFDEASAVWSTRVAGIEDRVRNDVGVAMASQYEQVAEALGGVDAYVTYGNVDRPDMLEASLPPSSRYVDADVVDIEGWSVGFVGGGVPKLGTDGEVTPSVMADKLSRLGPVDVLCSHVPPAIEPLARDVVGRGLKGSVEILEYIDEFQPAFHFFGDIHQPQALQWRRGVTVCRNVGYFRATGRPFPFPAKYGKDRPSLPEGP</sequence>
<protein>
    <recommendedName>
        <fullName evidence="2">Calcineurin-like phosphoesterase domain-containing protein</fullName>
    </recommendedName>
</protein>
<reference evidence="1" key="1">
    <citation type="submission" date="2018-06" db="EMBL/GenBank/DDBJ databases">
        <authorList>
            <person name="Zhirakovskaya E."/>
        </authorList>
    </citation>
    <scope>NUCLEOTIDE SEQUENCE</scope>
</reference>
<gene>
    <name evidence="1" type="ORF">MNBD_ACTINO01-2046</name>
</gene>
<evidence type="ECO:0008006" key="2">
    <source>
        <dbReference type="Google" id="ProtNLM"/>
    </source>
</evidence>